<dbReference type="Proteomes" id="UP000190037">
    <property type="component" value="Unassembled WGS sequence"/>
</dbReference>
<feature type="domain" description="Carbohydrate kinase FGGY C-terminal" evidence="2">
    <location>
        <begin position="2"/>
        <end position="47"/>
    </location>
</feature>
<name>A0A1T3NNT1_9ACTN</name>
<feature type="region of interest" description="Disordered" evidence="1">
    <location>
        <begin position="81"/>
        <end position="107"/>
    </location>
</feature>
<proteinExistence type="predicted"/>
<organism evidence="3 4">
    <name type="scientific">Embleya scabrispora</name>
    <dbReference type="NCBI Taxonomy" id="159449"/>
    <lineage>
        <taxon>Bacteria</taxon>
        <taxon>Bacillati</taxon>
        <taxon>Actinomycetota</taxon>
        <taxon>Actinomycetes</taxon>
        <taxon>Kitasatosporales</taxon>
        <taxon>Streptomycetaceae</taxon>
        <taxon>Embleya</taxon>
    </lineage>
</organism>
<dbReference type="Gene3D" id="3.30.420.40">
    <property type="match status" value="1"/>
</dbReference>
<reference evidence="3 4" key="1">
    <citation type="submission" date="2017-03" db="EMBL/GenBank/DDBJ databases">
        <title>Draft genome sequence of Streptomyces scabrisporus NF3, endophyte isolated from Amphipterygium adstringens.</title>
        <authorList>
            <person name="Vazquez M."/>
            <person name="Ceapa C.D."/>
            <person name="Rodriguez Luna D."/>
            <person name="Sanchez Esquivel S."/>
        </authorList>
    </citation>
    <scope>NUCLEOTIDE SEQUENCE [LARGE SCALE GENOMIC DNA]</scope>
    <source>
        <strain evidence="3 4">NF3</strain>
    </source>
</reference>
<dbReference type="AlphaFoldDB" id="A0A1T3NNT1"/>
<dbReference type="InterPro" id="IPR043129">
    <property type="entry name" value="ATPase_NBD"/>
</dbReference>
<evidence type="ECO:0000256" key="1">
    <source>
        <dbReference type="SAM" id="MobiDB-lite"/>
    </source>
</evidence>
<sequence>MDTLVCAGSPARSRLWCSIEASVRGVPVEVPAETDLAAYGAALAAGAGARWWPAPGPEPHPEYAAGPRRFLDLGDAAQGRASAVAVPTPPLREDEAAAAPIRVGADRRFGPDGSMDGSADQPISVHAGNTPLASWRLCRT</sequence>
<dbReference type="EMBL" id="MWQN01000003">
    <property type="protein sequence ID" value="OPC78392.1"/>
    <property type="molecule type" value="Genomic_DNA"/>
</dbReference>
<dbReference type="STRING" id="159449.B4N89_40265"/>
<keyword evidence="4" id="KW-1185">Reference proteome</keyword>
<dbReference type="Pfam" id="PF02782">
    <property type="entry name" value="FGGY_C"/>
    <property type="match status" value="1"/>
</dbReference>
<dbReference type="GO" id="GO:0005975">
    <property type="term" value="P:carbohydrate metabolic process"/>
    <property type="evidence" value="ECO:0007669"/>
    <property type="project" value="InterPro"/>
</dbReference>
<dbReference type="RefSeq" id="WP_078981483.1">
    <property type="nucleotide sequence ID" value="NZ_MWQN01000003.1"/>
</dbReference>
<comment type="caution">
    <text evidence="3">The sequence shown here is derived from an EMBL/GenBank/DDBJ whole genome shotgun (WGS) entry which is preliminary data.</text>
</comment>
<gene>
    <name evidence="3" type="ORF">B4N89_40265</name>
</gene>
<protein>
    <recommendedName>
        <fullName evidence="2">Carbohydrate kinase FGGY C-terminal domain-containing protein</fullName>
    </recommendedName>
</protein>
<dbReference type="SUPFAM" id="SSF53067">
    <property type="entry name" value="Actin-like ATPase domain"/>
    <property type="match status" value="1"/>
</dbReference>
<accession>A0A1T3NNT1</accession>
<dbReference type="GO" id="GO:0016301">
    <property type="term" value="F:kinase activity"/>
    <property type="evidence" value="ECO:0007669"/>
    <property type="project" value="InterPro"/>
</dbReference>
<dbReference type="InterPro" id="IPR018485">
    <property type="entry name" value="FGGY_C"/>
</dbReference>
<evidence type="ECO:0000259" key="2">
    <source>
        <dbReference type="Pfam" id="PF02782"/>
    </source>
</evidence>
<evidence type="ECO:0000313" key="3">
    <source>
        <dbReference type="EMBL" id="OPC78392.1"/>
    </source>
</evidence>
<evidence type="ECO:0000313" key="4">
    <source>
        <dbReference type="Proteomes" id="UP000190037"/>
    </source>
</evidence>